<comment type="caution">
    <text evidence="2">The sequence shown here is derived from an EMBL/GenBank/DDBJ whole genome shotgun (WGS) entry which is preliminary data.</text>
</comment>
<feature type="compositionally biased region" description="Polar residues" evidence="1">
    <location>
        <begin position="117"/>
        <end position="129"/>
    </location>
</feature>
<feature type="compositionally biased region" description="Basic and acidic residues" evidence="1">
    <location>
        <begin position="326"/>
        <end position="344"/>
    </location>
</feature>
<evidence type="ECO:0000256" key="1">
    <source>
        <dbReference type="SAM" id="MobiDB-lite"/>
    </source>
</evidence>
<reference evidence="2" key="2">
    <citation type="submission" date="2020-09" db="EMBL/GenBank/DDBJ databases">
        <title>Reference genome assembly for Australian Ascochyta lentis isolate Al4.</title>
        <authorList>
            <person name="Lee R.C."/>
            <person name="Farfan-Caceres L.M."/>
            <person name="Debler J.W."/>
            <person name="Williams A.H."/>
            <person name="Henares B.M."/>
        </authorList>
    </citation>
    <scope>NUCLEOTIDE SEQUENCE</scope>
    <source>
        <strain evidence="2">Al4</strain>
    </source>
</reference>
<accession>A0A8H7J8K0</accession>
<protein>
    <submittedName>
        <fullName evidence="2">Uncharacterized protein</fullName>
    </submittedName>
</protein>
<feature type="region of interest" description="Disordered" evidence="1">
    <location>
        <begin position="108"/>
        <end position="129"/>
    </location>
</feature>
<dbReference type="OrthoDB" id="2799468at2759"/>
<proteinExistence type="predicted"/>
<sequence>MHSSSSHFSVTQSVPTASTPHYVRSQLCSLAKLPPFTMSENTEEQELRLTRHCKLQNGMELILGKFRHNAKSITTEDARGLADNAEDGDEWTANIIAAVEDVATRNEAKAVTADGGQPQSANHTSQSALSVSQNVIQRLRSDPSSITEEDARRFSENVEARDASSARLVSAVESLAAAHSDIYGQHVSLEQKPHPSLLTVVKDLYAVVETNPEDINTEILRTTQSIVSKMQKALGHTNAPHPELEAELQQEYAKIVPKVERGIVTKAEADHLHSLEARAHGHTERGGLTAIAQSVAARRERQVSVSSSSSNVRSRASSRTFTSQEQPHHDIEVDPPKAEAEKPRAQNSAGTQCEADDLHTREHRSPEKETMSATAHSITSPRRLQSLSDSTNTTRASIEDVRKHSSMNSKLAGLSVHGKEEDVSKYSTNFPTLRSPGPGNRGSGGSENMPRAHKRENSQTTV</sequence>
<keyword evidence="3" id="KW-1185">Reference proteome</keyword>
<dbReference type="EMBL" id="RZGK01000004">
    <property type="protein sequence ID" value="KAF9699874.1"/>
    <property type="molecule type" value="Genomic_DNA"/>
</dbReference>
<evidence type="ECO:0000313" key="3">
    <source>
        <dbReference type="Proteomes" id="UP000651452"/>
    </source>
</evidence>
<feature type="compositionally biased region" description="Polar residues" evidence="1">
    <location>
        <begin position="371"/>
        <end position="396"/>
    </location>
</feature>
<organism evidence="2 3">
    <name type="scientific">Ascochyta lentis</name>
    <dbReference type="NCBI Taxonomy" id="205686"/>
    <lineage>
        <taxon>Eukaryota</taxon>
        <taxon>Fungi</taxon>
        <taxon>Dikarya</taxon>
        <taxon>Ascomycota</taxon>
        <taxon>Pezizomycotina</taxon>
        <taxon>Dothideomycetes</taxon>
        <taxon>Pleosporomycetidae</taxon>
        <taxon>Pleosporales</taxon>
        <taxon>Pleosporineae</taxon>
        <taxon>Didymellaceae</taxon>
        <taxon>Ascochyta</taxon>
    </lineage>
</organism>
<gene>
    <name evidence="2" type="ORF">EKO04_002466</name>
</gene>
<reference evidence="2" key="1">
    <citation type="submission" date="2018-12" db="EMBL/GenBank/DDBJ databases">
        <authorList>
            <person name="Syme R.A."/>
            <person name="Farfan-Caceres L."/>
            <person name="Lichtenzveig J."/>
        </authorList>
    </citation>
    <scope>NUCLEOTIDE SEQUENCE</scope>
    <source>
        <strain evidence="2">Al4</strain>
    </source>
</reference>
<name>A0A8H7J8K0_9PLEO</name>
<feature type="compositionally biased region" description="Basic and acidic residues" evidence="1">
    <location>
        <begin position="356"/>
        <end position="370"/>
    </location>
</feature>
<feature type="compositionally biased region" description="Low complexity" evidence="1">
    <location>
        <begin position="303"/>
        <end position="319"/>
    </location>
</feature>
<feature type="region of interest" description="Disordered" evidence="1">
    <location>
        <begin position="299"/>
        <end position="462"/>
    </location>
</feature>
<dbReference type="Proteomes" id="UP000651452">
    <property type="component" value="Unassembled WGS sequence"/>
</dbReference>
<evidence type="ECO:0000313" key="2">
    <source>
        <dbReference type="EMBL" id="KAF9699874.1"/>
    </source>
</evidence>
<dbReference type="AlphaFoldDB" id="A0A8H7J8K0"/>